<dbReference type="GO" id="GO:0005524">
    <property type="term" value="F:ATP binding"/>
    <property type="evidence" value="ECO:0007669"/>
    <property type="project" value="InterPro"/>
</dbReference>
<evidence type="ECO:0000313" key="3">
    <source>
        <dbReference type="EMBL" id="NBI07764.1"/>
    </source>
</evidence>
<dbReference type="InterPro" id="IPR027417">
    <property type="entry name" value="P-loop_NTPase"/>
</dbReference>
<dbReference type="Gene3D" id="3.40.50.300">
    <property type="entry name" value="P-loop containing nucleotide triphosphate hydrolases"/>
    <property type="match status" value="1"/>
</dbReference>
<gene>
    <name evidence="3" type="ORF">D3Z33_12960</name>
</gene>
<evidence type="ECO:0000259" key="2">
    <source>
        <dbReference type="Pfam" id="PF04851"/>
    </source>
</evidence>
<name>A0A845R0K2_9CLOT</name>
<keyword evidence="1" id="KW-0472">Membrane</keyword>
<keyword evidence="1" id="KW-1133">Transmembrane helix</keyword>
<keyword evidence="4" id="KW-1185">Reference proteome</keyword>
<dbReference type="Pfam" id="PF04851">
    <property type="entry name" value="ResIII"/>
    <property type="match status" value="1"/>
</dbReference>
<evidence type="ECO:0000313" key="4">
    <source>
        <dbReference type="Proteomes" id="UP000467132"/>
    </source>
</evidence>
<keyword evidence="1" id="KW-0812">Transmembrane</keyword>
<accession>A0A845R0K2</accession>
<dbReference type="RefSeq" id="WP_160198233.1">
    <property type="nucleotide sequence ID" value="NZ_QXXA01000015.1"/>
</dbReference>
<dbReference type="InterPro" id="IPR006935">
    <property type="entry name" value="Helicase/UvrB_N"/>
</dbReference>
<dbReference type="EMBL" id="QXXA01000015">
    <property type="protein sequence ID" value="NBI07764.1"/>
    <property type="molecule type" value="Genomic_DNA"/>
</dbReference>
<dbReference type="AlphaFoldDB" id="A0A845R0K2"/>
<feature type="domain" description="Helicase/UvrB N-terminal" evidence="2">
    <location>
        <begin position="31"/>
        <end position="139"/>
    </location>
</feature>
<keyword evidence="3" id="KW-0547">Nucleotide-binding</keyword>
<reference evidence="3 4" key="1">
    <citation type="submission" date="2018-08" db="EMBL/GenBank/DDBJ databases">
        <title>Murine metabolic-syndrome-specific gut microbial biobank.</title>
        <authorList>
            <person name="Liu C."/>
        </authorList>
    </citation>
    <scope>NUCLEOTIDE SEQUENCE [LARGE SCALE GENOMIC DNA]</scope>
    <source>
        <strain evidence="3 4">583</strain>
    </source>
</reference>
<keyword evidence="3" id="KW-0067">ATP-binding</keyword>
<proteinExistence type="predicted"/>
<dbReference type="GO" id="GO:0016787">
    <property type="term" value="F:hydrolase activity"/>
    <property type="evidence" value="ECO:0007669"/>
    <property type="project" value="InterPro"/>
</dbReference>
<dbReference type="SUPFAM" id="SSF52540">
    <property type="entry name" value="P-loop containing nucleoside triphosphate hydrolases"/>
    <property type="match status" value="1"/>
</dbReference>
<dbReference type="OrthoDB" id="9810236at2"/>
<dbReference type="GO" id="GO:0003677">
    <property type="term" value="F:DNA binding"/>
    <property type="evidence" value="ECO:0007669"/>
    <property type="project" value="InterPro"/>
</dbReference>
<sequence>MGFIIKKKENSNFNNPKEMYKDYKNRTISGLLDYQTEMINIYMDKAYNKEDIALELPTGSGKTLVGLVIGEYRRRKNKEKVVYLCPNNQLVHQVEVQAIENYGIQVDTFTGKFKNYSPKSKSSYKRADKIAITNYSSFLIIVRFLMMLTLRKITLLLIGI</sequence>
<protein>
    <submittedName>
        <fullName evidence="3">DEAD/DEAH box helicase</fullName>
    </submittedName>
</protein>
<organism evidence="3 4">
    <name type="scientific">Senegalia massiliensis</name>
    <dbReference type="NCBI Taxonomy" id="1720316"/>
    <lineage>
        <taxon>Bacteria</taxon>
        <taxon>Bacillati</taxon>
        <taxon>Bacillota</taxon>
        <taxon>Clostridia</taxon>
        <taxon>Eubacteriales</taxon>
        <taxon>Clostridiaceae</taxon>
        <taxon>Senegalia</taxon>
    </lineage>
</organism>
<dbReference type="Proteomes" id="UP000467132">
    <property type="component" value="Unassembled WGS sequence"/>
</dbReference>
<evidence type="ECO:0000256" key="1">
    <source>
        <dbReference type="SAM" id="Phobius"/>
    </source>
</evidence>
<dbReference type="GO" id="GO:0004386">
    <property type="term" value="F:helicase activity"/>
    <property type="evidence" value="ECO:0007669"/>
    <property type="project" value="UniProtKB-KW"/>
</dbReference>
<feature type="transmembrane region" description="Helical" evidence="1">
    <location>
        <begin position="130"/>
        <end position="150"/>
    </location>
</feature>
<keyword evidence="3" id="KW-0347">Helicase</keyword>
<keyword evidence="3" id="KW-0378">Hydrolase</keyword>
<comment type="caution">
    <text evidence="3">The sequence shown here is derived from an EMBL/GenBank/DDBJ whole genome shotgun (WGS) entry which is preliminary data.</text>
</comment>